<name>A0A6A6FUM3_9PEZI</name>
<protein>
    <submittedName>
        <fullName evidence="1">Uncharacterized protein</fullName>
    </submittedName>
</protein>
<dbReference type="Proteomes" id="UP000799539">
    <property type="component" value="Unassembled WGS sequence"/>
</dbReference>
<proteinExistence type="predicted"/>
<evidence type="ECO:0000313" key="1">
    <source>
        <dbReference type="EMBL" id="KAF2217034.1"/>
    </source>
</evidence>
<dbReference type="AlphaFoldDB" id="A0A6A6FUM3"/>
<sequence>MPVLLQYASTPICLPQCLLLLYCCYCTVSARIRQALHLAFLSFPLQYRHGAGPSKMLPSLWTCCSTHDHGRSEGRRIDYPNSHDDVTSTLRYDWQLLFCERAASSTPCLGIQRCSLARSMPHGPLQGCNASDAGPVHLGVYRHLASPCLGT</sequence>
<dbReference type="EMBL" id="ML992663">
    <property type="protein sequence ID" value="KAF2217034.1"/>
    <property type="molecule type" value="Genomic_DNA"/>
</dbReference>
<accession>A0A6A6FUM3</accession>
<evidence type="ECO:0000313" key="2">
    <source>
        <dbReference type="Proteomes" id="UP000799539"/>
    </source>
</evidence>
<gene>
    <name evidence="1" type="ORF">CERZMDRAFT_81017</name>
</gene>
<reference evidence="1" key="1">
    <citation type="journal article" date="2020" name="Stud. Mycol.">
        <title>101 Dothideomycetes genomes: a test case for predicting lifestyles and emergence of pathogens.</title>
        <authorList>
            <person name="Haridas S."/>
            <person name="Albert R."/>
            <person name="Binder M."/>
            <person name="Bloem J."/>
            <person name="Labutti K."/>
            <person name="Salamov A."/>
            <person name="Andreopoulos B."/>
            <person name="Baker S."/>
            <person name="Barry K."/>
            <person name="Bills G."/>
            <person name="Bluhm B."/>
            <person name="Cannon C."/>
            <person name="Castanera R."/>
            <person name="Culley D."/>
            <person name="Daum C."/>
            <person name="Ezra D."/>
            <person name="Gonzalez J."/>
            <person name="Henrissat B."/>
            <person name="Kuo A."/>
            <person name="Liang C."/>
            <person name="Lipzen A."/>
            <person name="Lutzoni F."/>
            <person name="Magnuson J."/>
            <person name="Mondo S."/>
            <person name="Nolan M."/>
            <person name="Ohm R."/>
            <person name="Pangilinan J."/>
            <person name="Park H.-J."/>
            <person name="Ramirez L."/>
            <person name="Alfaro M."/>
            <person name="Sun H."/>
            <person name="Tritt A."/>
            <person name="Yoshinaga Y."/>
            <person name="Zwiers L.-H."/>
            <person name="Turgeon B."/>
            <person name="Goodwin S."/>
            <person name="Spatafora J."/>
            <person name="Crous P."/>
            <person name="Grigoriev I."/>
        </authorList>
    </citation>
    <scope>NUCLEOTIDE SEQUENCE</scope>
    <source>
        <strain evidence="1">SCOH1-5</strain>
    </source>
</reference>
<keyword evidence="2" id="KW-1185">Reference proteome</keyword>
<organism evidence="1 2">
    <name type="scientific">Cercospora zeae-maydis SCOH1-5</name>
    <dbReference type="NCBI Taxonomy" id="717836"/>
    <lineage>
        <taxon>Eukaryota</taxon>
        <taxon>Fungi</taxon>
        <taxon>Dikarya</taxon>
        <taxon>Ascomycota</taxon>
        <taxon>Pezizomycotina</taxon>
        <taxon>Dothideomycetes</taxon>
        <taxon>Dothideomycetidae</taxon>
        <taxon>Mycosphaerellales</taxon>
        <taxon>Mycosphaerellaceae</taxon>
        <taxon>Cercospora</taxon>
    </lineage>
</organism>